<dbReference type="Gene3D" id="1.10.510.10">
    <property type="entry name" value="Transferase(Phosphotransferase) domain 1"/>
    <property type="match status" value="1"/>
</dbReference>
<dbReference type="GO" id="GO:0005737">
    <property type="term" value="C:cytoplasm"/>
    <property type="evidence" value="ECO:0007669"/>
    <property type="project" value="TreeGrafter"/>
</dbReference>
<gene>
    <name evidence="3" type="ORF">EPH_0030570</name>
</gene>
<keyword evidence="4" id="KW-1185">Reference proteome</keyword>
<feature type="domain" description="Protein kinase" evidence="2">
    <location>
        <begin position="193"/>
        <end position="496"/>
    </location>
</feature>
<reference evidence="3" key="2">
    <citation type="submission" date="2013-10" db="EMBL/GenBank/DDBJ databases">
        <authorList>
            <person name="Aslett M."/>
        </authorList>
    </citation>
    <scope>NUCLEOTIDE SEQUENCE [LARGE SCALE GENOMIC DNA]</scope>
    <source>
        <strain evidence="3">Houghton</strain>
    </source>
</reference>
<name>U6GJA5_9EIME</name>
<dbReference type="EMBL" id="HG691622">
    <property type="protein sequence ID" value="CDI78669.1"/>
    <property type="molecule type" value="Genomic_DNA"/>
</dbReference>
<dbReference type="Pfam" id="PF00069">
    <property type="entry name" value="Pkinase"/>
    <property type="match status" value="1"/>
</dbReference>
<dbReference type="Proteomes" id="UP000018201">
    <property type="component" value="Unassembled WGS sequence"/>
</dbReference>
<organism evidence="3 4">
    <name type="scientific">Eimeria praecox</name>
    <dbReference type="NCBI Taxonomy" id="51316"/>
    <lineage>
        <taxon>Eukaryota</taxon>
        <taxon>Sar</taxon>
        <taxon>Alveolata</taxon>
        <taxon>Apicomplexa</taxon>
        <taxon>Conoidasida</taxon>
        <taxon>Coccidia</taxon>
        <taxon>Eucoccidiorida</taxon>
        <taxon>Eimeriorina</taxon>
        <taxon>Eimeriidae</taxon>
        <taxon>Eimeria</taxon>
    </lineage>
</organism>
<dbReference type="InterPro" id="IPR000719">
    <property type="entry name" value="Prot_kinase_dom"/>
</dbReference>
<evidence type="ECO:0000313" key="3">
    <source>
        <dbReference type="EMBL" id="CDI78669.1"/>
    </source>
</evidence>
<sequence length="498" mass="54972">MRGEEDSAAVEDRKRVVAANGLAPQGAEESYILQGRAGNEEYGDEAEGSIVIGRPKRRQQSDLRIGVLAGVLFAGFFSVVLSALLMRPPRLQLWESWAGVIPHEEPWNLPSLEEQEGRTPAYLHYGRKQISDVVQGRKESSFARPGSLGQDVLRTLGERVSGRKGSSLVGAIVNLKQMQKLGSEEVDAEPHAFRVLNYISEGSGSVVLEVLELETQKTYAMQLQTVPREANGRHISRHLAESMHQQYTRRSTTAMLEALGRTPLDEAAEQRGLALIESVASIDGLPPVVQCSSVYAISEVYLMERFYGTLDEVFGGEYDLPTSSKVYAARRLLTEVLLLQSAGVSHNNLKPENIYIRGDGSLFIGNFDTATRIGEVVDRGVVSRFAEKELLLATTKAAPGAERPVAHAKSDMWSLGLCLYKIFTGGNLPYQLDEIFPTHVVFGMLEQQGVRSNTLIEPLVKAGVSHRWLHLILELLEPNRSQRIDAQGIMVHYADLLD</sequence>
<reference evidence="3" key="1">
    <citation type="submission" date="2013-10" db="EMBL/GenBank/DDBJ databases">
        <title>Genomic analysis of the causative agents of coccidiosis in chickens.</title>
        <authorList>
            <person name="Reid A.J."/>
            <person name="Blake D."/>
            <person name="Billington K."/>
            <person name="Browne H."/>
            <person name="Dunn M."/>
            <person name="Hung S."/>
            <person name="Kawahara F."/>
            <person name="Miranda-Saavedra D."/>
            <person name="Mourier T."/>
            <person name="Nagra H."/>
            <person name="Otto T.D."/>
            <person name="Rawlings N."/>
            <person name="Sanchez A."/>
            <person name="Sanders M."/>
            <person name="Subramaniam C."/>
            <person name="Tay Y."/>
            <person name="Dear P."/>
            <person name="Doerig C."/>
            <person name="Gruber A."/>
            <person name="Parkinson J."/>
            <person name="Shirley M."/>
            <person name="Wan K.L."/>
            <person name="Berriman M."/>
            <person name="Tomley F."/>
            <person name="Pain A."/>
        </authorList>
    </citation>
    <scope>NUCLEOTIDE SEQUENCE [LARGE SCALE GENOMIC DNA]</scope>
    <source>
        <strain evidence="3">Houghton</strain>
    </source>
</reference>
<evidence type="ECO:0000313" key="4">
    <source>
        <dbReference type="Proteomes" id="UP000018201"/>
    </source>
</evidence>
<dbReference type="OrthoDB" id="3256376at2759"/>
<protein>
    <recommendedName>
        <fullName evidence="2">Protein kinase domain-containing protein</fullName>
    </recommendedName>
</protein>
<dbReference type="PROSITE" id="PS50011">
    <property type="entry name" value="PROTEIN_KINASE_DOM"/>
    <property type="match status" value="1"/>
</dbReference>
<feature type="transmembrane region" description="Helical" evidence="1">
    <location>
        <begin position="65"/>
        <end position="86"/>
    </location>
</feature>
<dbReference type="GO" id="GO:0005524">
    <property type="term" value="F:ATP binding"/>
    <property type="evidence" value="ECO:0007669"/>
    <property type="project" value="InterPro"/>
</dbReference>
<keyword evidence="1" id="KW-0472">Membrane</keyword>
<dbReference type="SUPFAM" id="SSF56112">
    <property type="entry name" value="Protein kinase-like (PK-like)"/>
    <property type="match status" value="1"/>
</dbReference>
<dbReference type="AlphaFoldDB" id="U6GJA5"/>
<proteinExistence type="predicted"/>
<accession>U6GJA5</accession>
<evidence type="ECO:0000256" key="1">
    <source>
        <dbReference type="SAM" id="Phobius"/>
    </source>
</evidence>
<dbReference type="SMART" id="SM00220">
    <property type="entry name" value="S_TKc"/>
    <property type="match status" value="1"/>
</dbReference>
<keyword evidence="1" id="KW-0812">Transmembrane</keyword>
<dbReference type="PANTHER" id="PTHR24361">
    <property type="entry name" value="MITOGEN-ACTIVATED KINASE KINASE KINASE"/>
    <property type="match status" value="1"/>
</dbReference>
<dbReference type="InterPro" id="IPR011009">
    <property type="entry name" value="Kinase-like_dom_sf"/>
</dbReference>
<keyword evidence="1" id="KW-1133">Transmembrane helix</keyword>
<dbReference type="InterPro" id="IPR053235">
    <property type="entry name" value="Ser_Thr_kinase"/>
</dbReference>
<dbReference type="VEuPathDB" id="ToxoDB:EPH_0030570"/>
<evidence type="ECO:0000259" key="2">
    <source>
        <dbReference type="PROSITE" id="PS50011"/>
    </source>
</evidence>
<dbReference type="GO" id="GO:0004674">
    <property type="term" value="F:protein serine/threonine kinase activity"/>
    <property type="evidence" value="ECO:0007669"/>
    <property type="project" value="TreeGrafter"/>
</dbReference>